<dbReference type="AlphaFoldDB" id="K0X4U2"/>
<dbReference type="GeneID" id="77847911"/>
<dbReference type="EMBL" id="ADLE01000001">
    <property type="protein sequence ID" value="EJZ66398.1"/>
    <property type="molecule type" value="Genomic_DNA"/>
</dbReference>
<evidence type="ECO:0000256" key="4">
    <source>
        <dbReference type="SAM" id="Phobius"/>
    </source>
</evidence>
<feature type="domain" description="Mur ligase central" evidence="6">
    <location>
        <begin position="180"/>
        <end position="366"/>
    </location>
</feature>
<dbReference type="InterPro" id="IPR051046">
    <property type="entry name" value="MurCDEF_CellWall_CoF430Synth"/>
</dbReference>
<evidence type="ECO:0000259" key="6">
    <source>
        <dbReference type="Pfam" id="PF08245"/>
    </source>
</evidence>
<dbReference type="Pfam" id="PF08245">
    <property type="entry name" value="Mur_ligase_M"/>
    <property type="match status" value="1"/>
</dbReference>
<dbReference type="STRING" id="742726.HMPREF9448_00575"/>
<dbReference type="InterPro" id="IPR036565">
    <property type="entry name" value="Mur-like_cat_sf"/>
</dbReference>
<evidence type="ECO:0000256" key="2">
    <source>
        <dbReference type="ARBA" id="ARBA00022741"/>
    </source>
</evidence>
<dbReference type="InterPro" id="IPR013221">
    <property type="entry name" value="Mur_ligase_cen"/>
</dbReference>
<keyword evidence="4" id="KW-0472">Membrane</keyword>
<dbReference type="InterPro" id="IPR004101">
    <property type="entry name" value="Mur_ligase_C"/>
</dbReference>
<dbReference type="InterPro" id="IPR036615">
    <property type="entry name" value="Mur_ligase_C_dom_sf"/>
</dbReference>
<evidence type="ECO:0000259" key="5">
    <source>
        <dbReference type="Pfam" id="PF02875"/>
    </source>
</evidence>
<keyword evidence="4" id="KW-1133">Transmembrane helix</keyword>
<feature type="transmembrane region" description="Helical" evidence="4">
    <location>
        <begin position="102"/>
        <end position="125"/>
    </location>
</feature>
<evidence type="ECO:0000256" key="3">
    <source>
        <dbReference type="ARBA" id="ARBA00022840"/>
    </source>
</evidence>
<keyword evidence="4" id="KW-0812">Transmembrane</keyword>
<dbReference type="Proteomes" id="UP000006044">
    <property type="component" value="Unassembled WGS sequence"/>
</dbReference>
<feature type="domain" description="Mur ligase C-terminal" evidence="5">
    <location>
        <begin position="389"/>
        <end position="510"/>
    </location>
</feature>
<sequence length="520" mass="58447">MNEILTLVTFLALLFYTGIEMKFQLQMLQQNSYRNDRYNRWLKGESFATISRLTDLFLLLLLSTNFLPTFVQIVTITVVLAKSVKGLQTKYKKTLVFTKRATRLYIAALSLSLLVAGLAAGLTTLSNGSRALLAIAILAPYFMMAANIIMQPVEKRINRKYYDEAKQILSQMQDLTVIGITGSYGKTSTKHYLYRILCERYNVLMTPGSFNTPMGVIRTIREQMKPYHNIFICEMGAKQIGDIKEICDLVAPQIGIITAVGEQHLESFKTIGNVQRTKFELVDALPSSGLAVINNDFPYIANRPVENVPVKRYTIADTGADYHIEDIRYDTDATRFTVVGGGERIELSTKLIGECNLSNLMAAVITARHLQVPVPSIQYGVGRIEQVEHRLNMKRTPGGISIIDDAFNSNPDGARMALDVLRRMTQGKRIIITPGMIELGEKQVEYNYILGKQIAEVCDYVMIVGRYNREAILKGLQEKNYPEDKVFVADTFTDAQARLAQIAQPGDTVLYENDLPDTFK</sequence>
<dbReference type="PATRIC" id="fig|742726.3.peg.605"/>
<keyword evidence="8" id="KW-1185">Reference proteome</keyword>
<dbReference type="Gene3D" id="3.40.1190.10">
    <property type="entry name" value="Mur-like, catalytic domain"/>
    <property type="match status" value="1"/>
</dbReference>
<keyword evidence="2" id="KW-0547">Nucleotide-binding</keyword>
<comment type="caution">
    <text evidence="7">The sequence shown here is derived from an EMBL/GenBank/DDBJ whole genome shotgun (WGS) entry which is preliminary data.</text>
</comment>
<organism evidence="7 8">
    <name type="scientific">Barnesiella intestinihominis YIT 11860</name>
    <dbReference type="NCBI Taxonomy" id="742726"/>
    <lineage>
        <taxon>Bacteria</taxon>
        <taxon>Pseudomonadati</taxon>
        <taxon>Bacteroidota</taxon>
        <taxon>Bacteroidia</taxon>
        <taxon>Bacteroidales</taxon>
        <taxon>Barnesiellaceae</taxon>
        <taxon>Barnesiella</taxon>
    </lineage>
</organism>
<dbReference type="Gene3D" id="3.90.190.20">
    <property type="entry name" value="Mur ligase, C-terminal domain"/>
    <property type="match status" value="1"/>
</dbReference>
<evidence type="ECO:0000313" key="7">
    <source>
        <dbReference type="EMBL" id="EJZ66398.1"/>
    </source>
</evidence>
<accession>K0X4U2</accession>
<dbReference type="HOGENOM" id="CLU_035297_0_0_10"/>
<feature type="transmembrane region" description="Helical" evidence="4">
    <location>
        <begin position="56"/>
        <end position="81"/>
    </location>
</feature>
<gene>
    <name evidence="7" type="ORF">HMPREF9448_00575</name>
</gene>
<dbReference type="eggNOG" id="COG0770">
    <property type="taxonomic scope" value="Bacteria"/>
</dbReference>
<dbReference type="GO" id="GO:0005524">
    <property type="term" value="F:ATP binding"/>
    <property type="evidence" value="ECO:0007669"/>
    <property type="project" value="UniProtKB-KW"/>
</dbReference>
<reference evidence="7 8" key="1">
    <citation type="submission" date="2012-08" db="EMBL/GenBank/DDBJ databases">
        <title>The Genome Sequence of Barnesiella intestinihominis YIT 11860.</title>
        <authorList>
            <consortium name="The Broad Institute Genome Sequencing Platform"/>
            <person name="Earl A."/>
            <person name="Ward D."/>
            <person name="Feldgarden M."/>
            <person name="Gevers D."/>
            <person name="Morotomi M."/>
            <person name="Walker B."/>
            <person name="Young S.K."/>
            <person name="Zeng Q."/>
            <person name="Gargeya S."/>
            <person name="Fitzgerald M."/>
            <person name="Haas B."/>
            <person name="Abouelleil A."/>
            <person name="Alvarado L."/>
            <person name="Arachchi H.M."/>
            <person name="Berlin A.M."/>
            <person name="Chapman S.B."/>
            <person name="Goldberg J."/>
            <person name="Griggs A."/>
            <person name="Gujja S."/>
            <person name="Hansen M."/>
            <person name="Howarth C."/>
            <person name="Imamovic A."/>
            <person name="Larimer J."/>
            <person name="McCowen C."/>
            <person name="Montmayeur A."/>
            <person name="Murphy C."/>
            <person name="Neiman D."/>
            <person name="Pearson M."/>
            <person name="Priest M."/>
            <person name="Roberts A."/>
            <person name="Saif S."/>
            <person name="Shea T."/>
            <person name="Sisk P."/>
            <person name="Sykes S."/>
            <person name="Wortman J."/>
            <person name="Nusbaum C."/>
            <person name="Birren B."/>
        </authorList>
    </citation>
    <scope>NUCLEOTIDE SEQUENCE [LARGE SCALE GENOMIC DNA]</scope>
    <source>
        <strain evidence="7 8">YIT 11860</strain>
    </source>
</reference>
<feature type="transmembrane region" description="Helical" evidence="4">
    <location>
        <begin position="131"/>
        <end position="150"/>
    </location>
</feature>
<evidence type="ECO:0000256" key="1">
    <source>
        <dbReference type="ARBA" id="ARBA00022598"/>
    </source>
</evidence>
<dbReference type="Pfam" id="PF02875">
    <property type="entry name" value="Mur_ligase_C"/>
    <property type="match status" value="1"/>
</dbReference>
<name>K0X4U2_9BACT</name>
<dbReference type="GO" id="GO:0016881">
    <property type="term" value="F:acid-amino acid ligase activity"/>
    <property type="evidence" value="ECO:0007669"/>
    <property type="project" value="InterPro"/>
</dbReference>
<evidence type="ECO:0000313" key="8">
    <source>
        <dbReference type="Proteomes" id="UP000006044"/>
    </source>
</evidence>
<keyword evidence="3" id="KW-0067">ATP-binding</keyword>
<keyword evidence="1 7" id="KW-0436">Ligase</keyword>
<dbReference type="RefSeq" id="WP_008861072.1">
    <property type="nucleotide sequence ID" value="NZ_JH815203.1"/>
</dbReference>
<dbReference type="PANTHER" id="PTHR43024:SF1">
    <property type="entry name" value="UDP-N-ACETYLMURAMOYL-TRIPEPTIDE--D-ALANYL-D-ALANINE LIGASE"/>
    <property type="match status" value="1"/>
</dbReference>
<dbReference type="PANTHER" id="PTHR43024">
    <property type="entry name" value="UDP-N-ACETYLMURAMOYL-TRIPEPTIDE--D-ALANYL-D-ALANINE LIGASE"/>
    <property type="match status" value="1"/>
</dbReference>
<dbReference type="SUPFAM" id="SSF53623">
    <property type="entry name" value="MurD-like peptide ligases, catalytic domain"/>
    <property type="match status" value="1"/>
</dbReference>
<protein>
    <submittedName>
        <fullName evidence="7">UDP-N-acetylmuramoyl-tripeptide-D-alanyl-D-alanine ligase</fullName>
    </submittedName>
</protein>
<proteinExistence type="predicted"/>
<dbReference type="SUPFAM" id="SSF53244">
    <property type="entry name" value="MurD-like peptide ligases, peptide-binding domain"/>
    <property type="match status" value="1"/>
</dbReference>
<dbReference type="OrthoDB" id="9801978at2"/>